<dbReference type="EC" id="5.1.3.13" evidence="4"/>
<evidence type="ECO:0000313" key="4">
    <source>
        <dbReference type="EMBL" id="MBB5618512.1"/>
    </source>
</evidence>
<name>A0A840XJ64_9MICO</name>
<dbReference type="GO" id="GO:0005829">
    <property type="term" value="C:cytosol"/>
    <property type="evidence" value="ECO:0007669"/>
    <property type="project" value="TreeGrafter"/>
</dbReference>
<dbReference type="AlphaFoldDB" id="A0A840XJ64"/>
<evidence type="ECO:0000313" key="5">
    <source>
        <dbReference type="Proteomes" id="UP000552883"/>
    </source>
</evidence>
<feature type="active site" description="Proton donor" evidence="2">
    <location>
        <position position="132"/>
    </location>
</feature>
<dbReference type="PANTHER" id="PTHR21047">
    <property type="entry name" value="DTDP-6-DEOXY-D-GLUCOSE-3,5 EPIMERASE"/>
    <property type="match status" value="1"/>
</dbReference>
<dbReference type="CDD" id="cd00438">
    <property type="entry name" value="cupin_RmlC"/>
    <property type="match status" value="1"/>
</dbReference>
<feature type="active site" description="Proton acceptor" evidence="2">
    <location>
        <position position="62"/>
    </location>
</feature>
<reference evidence="4 5" key="1">
    <citation type="submission" date="2020-08" db="EMBL/GenBank/DDBJ databases">
        <title>Sequencing the genomes of 1000 actinobacteria strains.</title>
        <authorList>
            <person name="Klenk H.-P."/>
        </authorList>
    </citation>
    <scope>NUCLEOTIDE SEQUENCE [LARGE SCALE GENOMIC DNA]</scope>
    <source>
        <strain evidence="4 5">DSM 23889</strain>
    </source>
</reference>
<dbReference type="OrthoDB" id="9800680at2"/>
<dbReference type="Gene3D" id="2.60.120.10">
    <property type="entry name" value="Jelly Rolls"/>
    <property type="match status" value="1"/>
</dbReference>
<gene>
    <name evidence="4" type="ORF">BJ959_002008</name>
</gene>
<protein>
    <submittedName>
        <fullName evidence="4">dTDP-4-dehydrorhamnose 3,5-epimerase</fullName>
        <ecNumber evidence="4">5.1.3.13</ecNumber>
    </submittedName>
</protein>
<dbReference type="GO" id="GO:0000271">
    <property type="term" value="P:polysaccharide biosynthetic process"/>
    <property type="evidence" value="ECO:0007669"/>
    <property type="project" value="TreeGrafter"/>
</dbReference>
<evidence type="ECO:0000256" key="3">
    <source>
        <dbReference type="PIRSR" id="PIRSR600888-3"/>
    </source>
</evidence>
<dbReference type="Proteomes" id="UP000552883">
    <property type="component" value="Unassembled WGS sequence"/>
</dbReference>
<evidence type="ECO:0000256" key="2">
    <source>
        <dbReference type="PIRSR" id="PIRSR600888-1"/>
    </source>
</evidence>
<accession>A0A840XJ64</accession>
<comment type="caution">
    <text evidence="4">The sequence shown here is derived from an EMBL/GenBank/DDBJ whole genome shotgun (WGS) entry which is preliminary data.</text>
</comment>
<dbReference type="InterPro" id="IPR011051">
    <property type="entry name" value="RmlC_Cupin_sf"/>
</dbReference>
<comment type="similarity">
    <text evidence="1">Belongs to the dTDP-4-dehydrorhamnose 3,5-epimerase family.</text>
</comment>
<evidence type="ECO:0000256" key="1">
    <source>
        <dbReference type="ARBA" id="ARBA00010154"/>
    </source>
</evidence>
<feature type="site" description="Participates in a stacking interaction with the thymidine ring of dTDP-4-oxo-6-deoxyglucose" evidence="3">
    <location>
        <position position="138"/>
    </location>
</feature>
<sequence>MRIRELSVPGAFAVTPRQFADERGVFLEHYRFEALAEAVGHPLDLRQGNTSVSRRGVVRGIHYADVPPSQAKYVTVPHGSIIDFVVDLRVGSPTFGRWDAVPIDGRERTAVYLAEGLGHCFVALEDDTVVTYLVNQVFAPEREHSVHPLDPAIGLELPFAPDQLILAPKDAAAPTLAEAVDRGLLPTWSASTELTASLDAAWRAR</sequence>
<keyword evidence="5" id="KW-1185">Reference proteome</keyword>
<dbReference type="GO" id="GO:0019305">
    <property type="term" value="P:dTDP-rhamnose biosynthetic process"/>
    <property type="evidence" value="ECO:0007669"/>
    <property type="project" value="TreeGrafter"/>
</dbReference>
<proteinExistence type="inferred from homology"/>
<organism evidence="4 5">
    <name type="scientific">Microcella frigidaquae</name>
    <dbReference type="NCBI Taxonomy" id="424758"/>
    <lineage>
        <taxon>Bacteria</taxon>
        <taxon>Bacillati</taxon>
        <taxon>Actinomycetota</taxon>
        <taxon>Actinomycetes</taxon>
        <taxon>Micrococcales</taxon>
        <taxon>Microbacteriaceae</taxon>
        <taxon>Microcella</taxon>
    </lineage>
</organism>
<dbReference type="PANTHER" id="PTHR21047:SF2">
    <property type="entry name" value="THYMIDINE DIPHOSPHO-4-KETO-RHAMNOSE 3,5-EPIMERASE"/>
    <property type="match status" value="1"/>
</dbReference>
<dbReference type="EMBL" id="JACHBS010000001">
    <property type="protein sequence ID" value="MBB5618512.1"/>
    <property type="molecule type" value="Genomic_DNA"/>
</dbReference>
<dbReference type="InterPro" id="IPR000888">
    <property type="entry name" value="RmlC-like"/>
</dbReference>
<dbReference type="SUPFAM" id="SSF51182">
    <property type="entry name" value="RmlC-like cupins"/>
    <property type="match status" value="1"/>
</dbReference>
<dbReference type="Pfam" id="PF00908">
    <property type="entry name" value="dTDP_sugar_isom"/>
    <property type="match status" value="1"/>
</dbReference>
<keyword evidence="4" id="KW-0413">Isomerase</keyword>
<dbReference type="RefSeq" id="WP_153981460.1">
    <property type="nucleotide sequence ID" value="NZ_BAAANZ010000002.1"/>
</dbReference>
<dbReference type="GO" id="GO:0008830">
    <property type="term" value="F:dTDP-4-dehydrorhamnose 3,5-epimerase activity"/>
    <property type="evidence" value="ECO:0007669"/>
    <property type="project" value="UniProtKB-EC"/>
</dbReference>
<dbReference type="InterPro" id="IPR014710">
    <property type="entry name" value="RmlC-like_jellyroll"/>
</dbReference>